<dbReference type="AlphaFoldDB" id="A0A090KS17"/>
<reference evidence="4" key="3">
    <citation type="submission" date="2020-12" db="UniProtKB">
        <authorList>
            <consortium name="WormBaseParasite"/>
        </authorList>
    </citation>
    <scope>IDENTIFICATION</scope>
</reference>
<feature type="domain" description="aECM cysteine-cradle" evidence="1">
    <location>
        <begin position="246"/>
        <end position="298"/>
    </location>
</feature>
<dbReference type="PANTHER" id="PTHR37435">
    <property type="entry name" value="PROTEIN CBG14344"/>
    <property type="match status" value="1"/>
</dbReference>
<accession>A0A090KS17</accession>
<dbReference type="OrthoDB" id="5877751at2759"/>
<sequence>MGDNHLKIDNLKPLSIGNRRKIKKMKCYEMYIFYNNRGEIIEEEIIRELKPKVIKSKHFNYKWNGTLPISNKISKVDLNNQVLNQNYNKQKLMKTVLSRNRTITRITPFSLSHNNDIRRSPTNYNINENFQTLKKSLSLNKYYQYNINKLKSASHTNDPVKIMYNDKQNKPNKNKYGKYPKTYVKTSIDSIADEKTENIEKNETKNLSQLMPPSAIPYNNNRLMQAKLNNNVILDKDIPMKEEISDENCQKIQTFAKSFGIINVQDWVHNNCFLVKLYIPNATCSQINHLIDSCYNKKNI</sequence>
<dbReference type="Proteomes" id="UP000035682">
    <property type="component" value="Unplaced"/>
</dbReference>
<gene>
    <name evidence="2 4 5" type="ORF">SRAE_X000191000</name>
</gene>
<evidence type="ECO:0000313" key="5">
    <source>
        <dbReference type="WormBase" id="SRAE_X000191000"/>
    </source>
</evidence>
<evidence type="ECO:0000313" key="4">
    <source>
        <dbReference type="WBParaSite" id="SRAE_X000191000.1"/>
    </source>
</evidence>
<evidence type="ECO:0000313" key="3">
    <source>
        <dbReference type="Proteomes" id="UP000035682"/>
    </source>
</evidence>
<dbReference type="RefSeq" id="XP_024499380.1">
    <property type="nucleotide sequence ID" value="XM_024654285.1"/>
</dbReference>
<dbReference type="InterPro" id="IPR055352">
    <property type="entry name" value="CCD_aECM"/>
</dbReference>
<keyword evidence="3" id="KW-1185">Reference proteome</keyword>
<name>A0A090KS17_STRRB</name>
<dbReference type="GeneID" id="36384981"/>
<dbReference type="WormBase" id="SRAE_X000191000">
    <property type="protein sequence ID" value="SRP11503"/>
    <property type="gene ID" value="WBGene00267487"/>
</dbReference>
<protein>
    <recommendedName>
        <fullName evidence="1">aECM cysteine-cradle domain-containing protein</fullName>
    </recommendedName>
</protein>
<dbReference type="EMBL" id="LN609397">
    <property type="protein sequence ID" value="CEF60170.1"/>
    <property type="molecule type" value="Genomic_DNA"/>
</dbReference>
<proteinExistence type="predicted"/>
<dbReference type="PANTHER" id="PTHR37435:SF4">
    <property type="entry name" value="GROUND-LIKE DOMAIN-CONTAINING PROTEIN"/>
    <property type="match status" value="1"/>
</dbReference>
<dbReference type="WBParaSite" id="SRAE_X000191000.1">
    <property type="protein sequence ID" value="SRAE_X000191000.1"/>
    <property type="gene ID" value="WBGene00267487"/>
</dbReference>
<reference evidence="3" key="2">
    <citation type="submission" date="2014-09" db="EMBL/GenBank/DDBJ databases">
        <authorList>
            <person name="Martin A.A."/>
        </authorList>
    </citation>
    <scope>NUCLEOTIDE SEQUENCE</scope>
    <source>
        <strain evidence="3">ED321</strain>
    </source>
</reference>
<organism evidence="2">
    <name type="scientific">Strongyloides ratti</name>
    <name type="common">Parasitic roundworm</name>
    <dbReference type="NCBI Taxonomy" id="34506"/>
    <lineage>
        <taxon>Eukaryota</taxon>
        <taxon>Metazoa</taxon>
        <taxon>Ecdysozoa</taxon>
        <taxon>Nematoda</taxon>
        <taxon>Chromadorea</taxon>
        <taxon>Rhabditida</taxon>
        <taxon>Tylenchina</taxon>
        <taxon>Panagrolaimomorpha</taxon>
        <taxon>Strongyloidoidea</taxon>
        <taxon>Strongyloididae</taxon>
        <taxon>Strongyloides</taxon>
    </lineage>
</organism>
<evidence type="ECO:0000259" key="1">
    <source>
        <dbReference type="Pfam" id="PF23626"/>
    </source>
</evidence>
<evidence type="ECO:0000313" key="2">
    <source>
        <dbReference type="EMBL" id="CEF60170.1"/>
    </source>
</evidence>
<dbReference type="CTD" id="36384981"/>
<dbReference type="Pfam" id="PF23626">
    <property type="entry name" value="CCD_aECM"/>
    <property type="match status" value="1"/>
</dbReference>
<reference evidence="2" key="1">
    <citation type="submission" date="2014-09" db="EMBL/GenBank/DDBJ databases">
        <authorList>
            <person name="Aslett A.Martin."/>
        </authorList>
    </citation>
    <scope>NUCLEOTIDE SEQUENCE</scope>
    <source>
        <strain evidence="2">ED321 Heterogonic</strain>
    </source>
</reference>